<dbReference type="AlphaFoldDB" id="A0A0A8ZWY8"/>
<feature type="compositionally biased region" description="Basic and acidic residues" evidence="1">
    <location>
        <begin position="1"/>
        <end position="11"/>
    </location>
</feature>
<sequence>MSQTTAKEKSGKVWQRTKHALKLRKDIN</sequence>
<protein>
    <submittedName>
        <fullName evidence="2">Uncharacterized protein</fullName>
    </submittedName>
</protein>
<reference evidence="2" key="2">
    <citation type="journal article" date="2015" name="Data Brief">
        <title>Shoot transcriptome of the giant reed, Arundo donax.</title>
        <authorList>
            <person name="Barrero R.A."/>
            <person name="Guerrero F.D."/>
            <person name="Moolhuijzen P."/>
            <person name="Goolsby J.A."/>
            <person name="Tidwell J."/>
            <person name="Bellgard S.E."/>
            <person name="Bellgard M.I."/>
        </authorList>
    </citation>
    <scope>NUCLEOTIDE SEQUENCE</scope>
    <source>
        <tissue evidence="2">Shoot tissue taken approximately 20 cm above the soil surface</tissue>
    </source>
</reference>
<dbReference type="EMBL" id="GBRH01254554">
    <property type="protein sequence ID" value="JAD43341.1"/>
    <property type="molecule type" value="Transcribed_RNA"/>
</dbReference>
<name>A0A0A8ZWY8_ARUDO</name>
<evidence type="ECO:0000313" key="2">
    <source>
        <dbReference type="EMBL" id="JAD43341.1"/>
    </source>
</evidence>
<accession>A0A0A8ZWY8</accession>
<reference evidence="2" key="1">
    <citation type="submission" date="2014-09" db="EMBL/GenBank/DDBJ databases">
        <authorList>
            <person name="Magalhaes I.L.F."/>
            <person name="Oliveira U."/>
            <person name="Santos F.R."/>
            <person name="Vidigal T.H.D.A."/>
            <person name="Brescovit A.D."/>
            <person name="Santos A.J."/>
        </authorList>
    </citation>
    <scope>NUCLEOTIDE SEQUENCE</scope>
    <source>
        <tissue evidence="2">Shoot tissue taken approximately 20 cm above the soil surface</tissue>
    </source>
</reference>
<evidence type="ECO:0000256" key="1">
    <source>
        <dbReference type="SAM" id="MobiDB-lite"/>
    </source>
</evidence>
<organism evidence="2">
    <name type="scientific">Arundo donax</name>
    <name type="common">Giant reed</name>
    <name type="synonym">Donax arundinaceus</name>
    <dbReference type="NCBI Taxonomy" id="35708"/>
    <lineage>
        <taxon>Eukaryota</taxon>
        <taxon>Viridiplantae</taxon>
        <taxon>Streptophyta</taxon>
        <taxon>Embryophyta</taxon>
        <taxon>Tracheophyta</taxon>
        <taxon>Spermatophyta</taxon>
        <taxon>Magnoliopsida</taxon>
        <taxon>Liliopsida</taxon>
        <taxon>Poales</taxon>
        <taxon>Poaceae</taxon>
        <taxon>PACMAD clade</taxon>
        <taxon>Arundinoideae</taxon>
        <taxon>Arundineae</taxon>
        <taxon>Arundo</taxon>
    </lineage>
</organism>
<proteinExistence type="predicted"/>
<feature type="region of interest" description="Disordered" evidence="1">
    <location>
        <begin position="1"/>
        <end position="28"/>
    </location>
</feature>